<proteinExistence type="predicted"/>
<gene>
    <name evidence="2" type="ORF">FKG95_09675</name>
</gene>
<dbReference type="AlphaFoldDB" id="A0A545TUP7"/>
<sequence>MTAGLTGAFAGDTPAPKDAKVYIIWPNDGTVIEGGKFWLRMGARGIGVAPAGVEWPNTGHHHVIINSPLPPFDEDIPADNNHLHFGAGQSEARVELPPGTHTLQLLMGDHNHVPHDPPLMSKKITVIVP</sequence>
<reference evidence="2 3" key="1">
    <citation type="submission" date="2019-06" db="EMBL/GenBank/DDBJ databases">
        <title>Whole genome sequence for Rhodospirillaceae sp. R148.</title>
        <authorList>
            <person name="Wang G."/>
        </authorList>
    </citation>
    <scope>NUCLEOTIDE SEQUENCE [LARGE SCALE GENOMIC DNA]</scope>
    <source>
        <strain evidence="2 3">R148</strain>
    </source>
</reference>
<evidence type="ECO:0000313" key="3">
    <source>
        <dbReference type="Proteomes" id="UP000315252"/>
    </source>
</evidence>
<accession>A0A545TUP7</accession>
<keyword evidence="3" id="KW-1185">Reference proteome</keyword>
<dbReference type="Pfam" id="PF14347">
    <property type="entry name" value="DUF4399"/>
    <property type="match status" value="1"/>
</dbReference>
<evidence type="ECO:0000259" key="1">
    <source>
        <dbReference type="Pfam" id="PF14347"/>
    </source>
</evidence>
<name>A0A545TUP7_9PROT</name>
<feature type="domain" description="DUF4399" evidence="1">
    <location>
        <begin position="40"/>
        <end position="128"/>
    </location>
</feature>
<dbReference type="OrthoDB" id="531568at2"/>
<protein>
    <submittedName>
        <fullName evidence="2">DUF4399 domain-containing protein</fullName>
    </submittedName>
</protein>
<dbReference type="EMBL" id="VHSH01000003">
    <property type="protein sequence ID" value="TQV80944.1"/>
    <property type="molecule type" value="Genomic_DNA"/>
</dbReference>
<comment type="caution">
    <text evidence="2">The sequence shown here is derived from an EMBL/GenBank/DDBJ whole genome shotgun (WGS) entry which is preliminary data.</text>
</comment>
<dbReference type="Proteomes" id="UP000315252">
    <property type="component" value="Unassembled WGS sequence"/>
</dbReference>
<dbReference type="InterPro" id="IPR025512">
    <property type="entry name" value="DUF4399"/>
</dbReference>
<evidence type="ECO:0000313" key="2">
    <source>
        <dbReference type="EMBL" id="TQV80944.1"/>
    </source>
</evidence>
<organism evidence="2 3">
    <name type="scientific">Denitrobaculum tricleocarpae</name>
    <dbReference type="NCBI Taxonomy" id="2591009"/>
    <lineage>
        <taxon>Bacteria</taxon>
        <taxon>Pseudomonadati</taxon>
        <taxon>Pseudomonadota</taxon>
        <taxon>Alphaproteobacteria</taxon>
        <taxon>Rhodospirillales</taxon>
        <taxon>Rhodospirillaceae</taxon>
        <taxon>Denitrobaculum</taxon>
    </lineage>
</organism>